<feature type="region of interest" description="Disordered" evidence="1">
    <location>
        <begin position="148"/>
        <end position="174"/>
    </location>
</feature>
<accession>A0A9W8NB36</accession>
<dbReference type="InterPro" id="IPR018613">
    <property type="entry name" value="Ccdc97-like"/>
</dbReference>
<sequence>MATLVSISNGPVATILAFIVLSVYTVAMAPLMDSPESSHLDTNFPSTTPLEPSLFPYERPQPQPRPPKTPAHAAQIRVRNRRREWLCRHPSYFRSLEHELADPALYDVLIRRFQSHEEREKEGRAKGFGRVLEVDILRGEARLSKLADDTRRGADDAVGERSNGDNVMPGAERIDNRILQRSCPQPLSELPEESSVQVTRPEMNWEELDTLETHDLEKRSAPQTAEEGRTRWDEFLRLRFITGQDEDFDYRSVDEDDEFDALERRDQEDAWFENEEPGWVGESDYDDEMDVKGEGKKPVDRPLMGETGVQDF</sequence>
<protein>
    <recommendedName>
        <fullName evidence="3">CCD97-like C-terminal domain-containing protein</fullName>
    </recommendedName>
</protein>
<organism evidence="4 5">
    <name type="scientific">Xylaria arbuscula</name>
    <dbReference type="NCBI Taxonomy" id="114810"/>
    <lineage>
        <taxon>Eukaryota</taxon>
        <taxon>Fungi</taxon>
        <taxon>Dikarya</taxon>
        <taxon>Ascomycota</taxon>
        <taxon>Pezizomycotina</taxon>
        <taxon>Sordariomycetes</taxon>
        <taxon>Xylariomycetidae</taxon>
        <taxon>Xylariales</taxon>
        <taxon>Xylariaceae</taxon>
        <taxon>Xylaria</taxon>
    </lineage>
</organism>
<dbReference type="Proteomes" id="UP001148614">
    <property type="component" value="Unassembled WGS sequence"/>
</dbReference>
<dbReference type="Pfam" id="PF09747">
    <property type="entry name" value="CCD97-like_C"/>
    <property type="match status" value="1"/>
</dbReference>
<keyword evidence="2" id="KW-0472">Membrane</keyword>
<evidence type="ECO:0000256" key="1">
    <source>
        <dbReference type="SAM" id="MobiDB-lite"/>
    </source>
</evidence>
<feature type="region of interest" description="Disordered" evidence="1">
    <location>
        <begin position="35"/>
        <end position="73"/>
    </location>
</feature>
<feature type="compositionally biased region" description="Basic and acidic residues" evidence="1">
    <location>
        <begin position="290"/>
        <end position="300"/>
    </location>
</feature>
<dbReference type="InterPro" id="IPR040233">
    <property type="entry name" value="CCD97-like_C"/>
</dbReference>
<feature type="compositionally biased region" description="Polar residues" evidence="1">
    <location>
        <begin position="35"/>
        <end position="50"/>
    </location>
</feature>
<evidence type="ECO:0000313" key="5">
    <source>
        <dbReference type="Proteomes" id="UP001148614"/>
    </source>
</evidence>
<dbReference type="AlphaFoldDB" id="A0A9W8NB36"/>
<evidence type="ECO:0000313" key="4">
    <source>
        <dbReference type="EMBL" id="KAJ3567213.1"/>
    </source>
</evidence>
<keyword evidence="5" id="KW-1185">Reference proteome</keyword>
<keyword evidence="2" id="KW-1133">Transmembrane helix</keyword>
<feature type="region of interest" description="Disordered" evidence="1">
    <location>
        <begin position="262"/>
        <end position="312"/>
    </location>
</feature>
<dbReference type="EMBL" id="JANPWZ010001265">
    <property type="protein sequence ID" value="KAJ3567213.1"/>
    <property type="molecule type" value="Genomic_DNA"/>
</dbReference>
<feature type="transmembrane region" description="Helical" evidence="2">
    <location>
        <begin position="12"/>
        <end position="32"/>
    </location>
</feature>
<name>A0A9W8NB36_9PEZI</name>
<dbReference type="PANTHER" id="PTHR31840:SF1">
    <property type="entry name" value="COILED-COIL DOMAIN-CONTAINING PROTEIN 97"/>
    <property type="match status" value="1"/>
</dbReference>
<feature type="domain" description="CCD97-like C-terminal" evidence="3">
    <location>
        <begin position="80"/>
        <end position="275"/>
    </location>
</feature>
<dbReference type="VEuPathDB" id="FungiDB:F4678DRAFT_278062"/>
<evidence type="ECO:0000256" key="2">
    <source>
        <dbReference type="SAM" id="Phobius"/>
    </source>
</evidence>
<reference evidence="4" key="1">
    <citation type="submission" date="2022-07" db="EMBL/GenBank/DDBJ databases">
        <title>Genome Sequence of Xylaria arbuscula.</title>
        <authorList>
            <person name="Buettner E."/>
        </authorList>
    </citation>
    <scope>NUCLEOTIDE SEQUENCE</scope>
    <source>
        <strain evidence="4">VT107</strain>
    </source>
</reference>
<feature type="compositionally biased region" description="Pro residues" evidence="1">
    <location>
        <begin position="59"/>
        <end position="69"/>
    </location>
</feature>
<keyword evidence="2" id="KW-0812">Transmembrane</keyword>
<proteinExistence type="predicted"/>
<dbReference type="PANTHER" id="PTHR31840">
    <property type="entry name" value="COILED-COIL DOMAIN-CONTAINING PROTEIN 97"/>
    <property type="match status" value="1"/>
</dbReference>
<evidence type="ECO:0000259" key="3">
    <source>
        <dbReference type="Pfam" id="PF09747"/>
    </source>
</evidence>
<gene>
    <name evidence="4" type="ORF">NPX13_g6850</name>
</gene>
<feature type="compositionally biased region" description="Basic and acidic residues" evidence="1">
    <location>
        <begin position="148"/>
        <end position="163"/>
    </location>
</feature>
<comment type="caution">
    <text evidence="4">The sequence shown here is derived from an EMBL/GenBank/DDBJ whole genome shotgun (WGS) entry which is preliminary data.</text>
</comment>